<feature type="region of interest" description="Disordered" evidence="1">
    <location>
        <begin position="36"/>
        <end position="60"/>
    </location>
</feature>
<evidence type="ECO:0000313" key="3">
    <source>
        <dbReference type="EMBL" id="KAG6379253.1"/>
    </source>
</evidence>
<protein>
    <recommendedName>
        <fullName evidence="2">F-box domain-containing protein</fullName>
    </recommendedName>
</protein>
<dbReference type="AlphaFoldDB" id="A0A8I3ABH3"/>
<feature type="domain" description="F-box" evidence="2">
    <location>
        <begin position="74"/>
        <end position="123"/>
    </location>
</feature>
<dbReference type="CDD" id="cd09917">
    <property type="entry name" value="F-box_SF"/>
    <property type="match status" value="1"/>
</dbReference>
<dbReference type="Pfam" id="PF00646">
    <property type="entry name" value="F-box"/>
    <property type="match status" value="1"/>
</dbReference>
<proteinExistence type="predicted"/>
<accession>A0A8I3ABH3</accession>
<dbReference type="PROSITE" id="PS50181">
    <property type="entry name" value="FBOX"/>
    <property type="match status" value="1"/>
</dbReference>
<organism evidence="3 4">
    <name type="scientific">Boletus reticuloceps</name>
    <dbReference type="NCBI Taxonomy" id="495285"/>
    <lineage>
        <taxon>Eukaryota</taxon>
        <taxon>Fungi</taxon>
        <taxon>Dikarya</taxon>
        <taxon>Basidiomycota</taxon>
        <taxon>Agaricomycotina</taxon>
        <taxon>Agaricomycetes</taxon>
        <taxon>Agaricomycetidae</taxon>
        <taxon>Boletales</taxon>
        <taxon>Boletineae</taxon>
        <taxon>Boletaceae</taxon>
        <taxon>Boletoideae</taxon>
        <taxon>Boletus</taxon>
    </lineage>
</organism>
<dbReference type="InterPro" id="IPR036047">
    <property type="entry name" value="F-box-like_dom_sf"/>
</dbReference>
<comment type="caution">
    <text evidence="3">The sequence shown here is derived from an EMBL/GenBank/DDBJ whole genome shotgun (WGS) entry which is preliminary data.</text>
</comment>
<dbReference type="SMART" id="SM00256">
    <property type="entry name" value="FBOX"/>
    <property type="match status" value="1"/>
</dbReference>
<gene>
    <name evidence="3" type="ORF">JVT61DRAFT_11703</name>
</gene>
<dbReference type="EMBL" id="JAGFBS010000005">
    <property type="protein sequence ID" value="KAG6379253.1"/>
    <property type="molecule type" value="Genomic_DNA"/>
</dbReference>
<evidence type="ECO:0000313" key="4">
    <source>
        <dbReference type="Proteomes" id="UP000683000"/>
    </source>
</evidence>
<evidence type="ECO:0000259" key="2">
    <source>
        <dbReference type="PROSITE" id="PS50181"/>
    </source>
</evidence>
<dbReference type="OrthoDB" id="2322499at2759"/>
<reference evidence="3" key="1">
    <citation type="submission" date="2021-03" db="EMBL/GenBank/DDBJ databases">
        <title>Evolutionary innovations through gain and loss of genes in the ectomycorrhizal Boletales.</title>
        <authorList>
            <person name="Wu G."/>
            <person name="Miyauchi S."/>
            <person name="Morin E."/>
            <person name="Yang Z.-L."/>
            <person name="Xu J."/>
            <person name="Martin F.M."/>
        </authorList>
    </citation>
    <scope>NUCLEOTIDE SEQUENCE</scope>
    <source>
        <strain evidence="3">BR01</strain>
    </source>
</reference>
<dbReference type="SUPFAM" id="SSF81383">
    <property type="entry name" value="F-box domain"/>
    <property type="match status" value="1"/>
</dbReference>
<sequence length="229" mass="26512">MSMSCRFLLKTRNKLSLRQARPRKLQPITSRSAEFPLVDNASSKKRKRVSDKPDEAENNLADQVKVKQPKWSRLAGLMEMPMDILFEIFGHLMPLDVLRLTRTTKQFRQLLMHRSSASIWVAARKNVSDLPDCPPYMSEPQFANLVFDTHCHECLSPHIRSVDFRIGRRICSKCAKEWQVMVESYSLYVGESSYKVVPSKCGKRGRPSYYSKDLQEFQPKRASITDPQE</sequence>
<evidence type="ECO:0000256" key="1">
    <source>
        <dbReference type="SAM" id="MobiDB-lite"/>
    </source>
</evidence>
<dbReference type="Proteomes" id="UP000683000">
    <property type="component" value="Unassembled WGS sequence"/>
</dbReference>
<dbReference type="InterPro" id="IPR001810">
    <property type="entry name" value="F-box_dom"/>
</dbReference>
<name>A0A8I3ABH3_9AGAM</name>
<keyword evidence="4" id="KW-1185">Reference proteome</keyword>